<dbReference type="OrthoDB" id="9917631at2"/>
<dbReference type="EMBL" id="JAJA02000002">
    <property type="protein sequence ID" value="KWS02231.1"/>
    <property type="molecule type" value="Genomic_DNA"/>
</dbReference>
<feature type="chain" id="PRO_5007180294" description="Secreted protein" evidence="1">
    <location>
        <begin position="25"/>
        <end position="63"/>
    </location>
</feature>
<comment type="caution">
    <text evidence="2">The sequence shown here is derived from an EMBL/GenBank/DDBJ whole genome shotgun (WGS) entry which is preliminary data.</text>
</comment>
<sequence>MKKIRLASALLSLALVLLSFSASAFIVQDKDGTWLDCKWITNSAGESRLQCEPLDSQPPDPNP</sequence>
<evidence type="ECO:0000313" key="2">
    <source>
        <dbReference type="EMBL" id="KWS02231.1"/>
    </source>
</evidence>
<organism evidence="2 3">
    <name type="scientific">Lysobacter capsici AZ78</name>
    <dbReference type="NCBI Taxonomy" id="1444315"/>
    <lineage>
        <taxon>Bacteria</taxon>
        <taxon>Pseudomonadati</taxon>
        <taxon>Pseudomonadota</taxon>
        <taxon>Gammaproteobacteria</taxon>
        <taxon>Lysobacterales</taxon>
        <taxon>Lysobacteraceae</taxon>
        <taxon>Lysobacter</taxon>
    </lineage>
</organism>
<reference evidence="2 3" key="1">
    <citation type="journal article" date="2014" name="Genome Announc.">
        <title>Draft Genome Sequence of Lysobacter capsici AZ78, a Bacterium Antagonistic to Plant-Pathogenic Oomycetes.</title>
        <authorList>
            <person name="Puopolo G."/>
            <person name="Sonego P."/>
            <person name="Engelen K."/>
            <person name="Pertot I."/>
        </authorList>
    </citation>
    <scope>NUCLEOTIDE SEQUENCE [LARGE SCALE GENOMIC DNA]</scope>
    <source>
        <strain evidence="2 3">AZ78</strain>
    </source>
</reference>
<dbReference type="RefSeq" id="WP_036112203.1">
    <property type="nucleotide sequence ID" value="NZ_JAJA02000002.1"/>
</dbReference>
<keyword evidence="3" id="KW-1185">Reference proteome</keyword>
<evidence type="ECO:0000256" key="1">
    <source>
        <dbReference type="SAM" id="SignalP"/>
    </source>
</evidence>
<accession>A0A125TZZ7</accession>
<name>A0A125TZZ7_9GAMM</name>
<protein>
    <recommendedName>
        <fullName evidence="4">Secreted protein</fullName>
    </recommendedName>
</protein>
<evidence type="ECO:0008006" key="4">
    <source>
        <dbReference type="Google" id="ProtNLM"/>
    </source>
</evidence>
<dbReference type="AlphaFoldDB" id="A0A125TZZ7"/>
<dbReference type="Proteomes" id="UP000023435">
    <property type="component" value="Unassembled WGS sequence"/>
</dbReference>
<gene>
    <name evidence="2" type="ORF">AZ78_4898</name>
</gene>
<keyword evidence="1" id="KW-0732">Signal</keyword>
<proteinExistence type="predicted"/>
<evidence type="ECO:0000313" key="3">
    <source>
        <dbReference type="Proteomes" id="UP000023435"/>
    </source>
</evidence>
<feature type="signal peptide" evidence="1">
    <location>
        <begin position="1"/>
        <end position="24"/>
    </location>
</feature>